<reference evidence="5 6" key="1">
    <citation type="submission" date="2023-07" db="EMBL/GenBank/DDBJ databases">
        <title>Genomic Encyclopedia of Type Strains, Phase IV (KMG-IV): sequencing the most valuable type-strain genomes for metagenomic binning, comparative biology and taxonomic classification.</title>
        <authorList>
            <person name="Goeker M."/>
        </authorList>
    </citation>
    <scope>NUCLEOTIDE SEQUENCE [LARGE SCALE GENOMIC DNA]</scope>
    <source>
        <strain evidence="5 6">DSM 3770</strain>
    </source>
</reference>
<evidence type="ECO:0000256" key="2">
    <source>
        <dbReference type="ARBA" id="ARBA00034247"/>
    </source>
</evidence>
<dbReference type="NCBIfam" id="TIGR00254">
    <property type="entry name" value="GGDEF"/>
    <property type="match status" value="1"/>
</dbReference>
<dbReference type="InterPro" id="IPR029787">
    <property type="entry name" value="Nucleotide_cyclase"/>
</dbReference>
<dbReference type="PROSITE" id="PS50887">
    <property type="entry name" value="GGDEF"/>
    <property type="match status" value="1"/>
</dbReference>
<dbReference type="Pfam" id="PF00990">
    <property type="entry name" value="GGDEF"/>
    <property type="match status" value="1"/>
</dbReference>
<feature type="transmembrane region" description="Helical" evidence="3">
    <location>
        <begin position="6"/>
        <end position="26"/>
    </location>
</feature>
<dbReference type="Proteomes" id="UP001241747">
    <property type="component" value="Unassembled WGS sequence"/>
</dbReference>
<feature type="transmembrane region" description="Helical" evidence="3">
    <location>
        <begin position="119"/>
        <end position="137"/>
    </location>
</feature>
<organism evidence="5 6">
    <name type="scientific">Xanthobacter agilis</name>
    <dbReference type="NCBI Taxonomy" id="47492"/>
    <lineage>
        <taxon>Bacteria</taxon>
        <taxon>Pseudomonadati</taxon>
        <taxon>Pseudomonadota</taxon>
        <taxon>Alphaproteobacteria</taxon>
        <taxon>Hyphomicrobiales</taxon>
        <taxon>Xanthobacteraceae</taxon>
        <taxon>Xanthobacter</taxon>
    </lineage>
</organism>
<keyword evidence="3" id="KW-0812">Transmembrane</keyword>
<keyword evidence="3" id="KW-0472">Membrane</keyword>
<dbReference type="EC" id="2.7.7.65" evidence="1"/>
<feature type="transmembrane region" description="Helical" evidence="3">
    <location>
        <begin position="61"/>
        <end position="83"/>
    </location>
</feature>
<name>A0ABU0LHH6_XANAG</name>
<feature type="transmembrane region" description="Helical" evidence="3">
    <location>
        <begin position="95"/>
        <end position="113"/>
    </location>
</feature>
<dbReference type="PANTHER" id="PTHR45138">
    <property type="entry name" value="REGULATORY COMPONENTS OF SENSORY TRANSDUCTION SYSTEM"/>
    <property type="match status" value="1"/>
</dbReference>
<dbReference type="SUPFAM" id="SSF55073">
    <property type="entry name" value="Nucleotide cyclase"/>
    <property type="match status" value="1"/>
</dbReference>
<gene>
    <name evidence="5" type="ORF">QOZ94_003402</name>
</gene>
<keyword evidence="6" id="KW-1185">Reference proteome</keyword>
<evidence type="ECO:0000313" key="5">
    <source>
        <dbReference type="EMBL" id="MDQ0506591.1"/>
    </source>
</evidence>
<dbReference type="CDD" id="cd01949">
    <property type="entry name" value="GGDEF"/>
    <property type="match status" value="1"/>
</dbReference>
<accession>A0ABU0LHH6</accession>
<dbReference type="SMART" id="SM00267">
    <property type="entry name" value="GGDEF"/>
    <property type="match status" value="1"/>
</dbReference>
<protein>
    <recommendedName>
        <fullName evidence="1">diguanylate cyclase</fullName>
        <ecNumber evidence="1">2.7.7.65</ecNumber>
    </recommendedName>
</protein>
<evidence type="ECO:0000256" key="3">
    <source>
        <dbReference type="SAM" id="Phobius"/>
    </source>
</evidence>
<dbReference type="InterPro" id="IPR000160">
    <property type="entry name" value="GGDEF_dom"/>
</dbReference>
<dbReference type="EMBL" id="JAUSVY010000008">
    <property type="protein sequence ID" value="MDQ0506591.1"/>
    <property type="molecule type" value="Genomic_DNA"/>
</dbReference>
<feature type="domain" description="GGDEF" evidence="4">
    <location>
        <begin position="248"/>
        <end position="381"/>
    </location>
</feature>
<proteinExistence type="predicted"/>
<feature type="transmembrane region" description="Helical" evidence="3">
    <location>
        <begin position="182"/>
        <end position="207"/>
    </location>
</feature>
<dbReference type="InterPro" id="IPR050469">
    <property type="entry name" value="Diguanylate_Cyclase"/>
</dbReference>
<comment type="catalytic activity">
    <reaction evidence="2">
        <text>2 GTP = 3',3'-c-di-GMP + 2 diphosphate</text>
        <dbReference type="Rhea" id="RHEA:24898"/>
        <dbReference type="ChEBI" id="CHEBI:33019"/>
        <dbReference type="ChEBI" id="CHEBI:37565"/>
        <dbReference type="ChEBI" id="CHEBI:58805"/>
        <dbReference type="EC" id="2.7.7.65"/>
    </reaction>
</comment>
<evidence type="ECO:0000259" key="4">
    <source>
        <dbReference type="PROSITE" id="PS50887"/>
    </source>
</evidence>
<evidence type="ECO:0000256" key="1">
    <source>
        <dbReference type="ARBA" id="ARBA00012528"/>
    </source>
</evidence>
<dbReference type="RefSeq" id="WP_237346325.1">
    <property type="nucleotide sequence ID" value="NZ_JABWGX010000017.1"/>
</dbReference>
<sequence>MRLDFQTLYVIVLLNSLSYCVVWAGFAHVHRDIPGARYWFGAAVMTTLGGLLMAADGSTWGRAFMIAGNALVVGGFVLVWHGIRAFYGCRPRWRIGLAIVAGAVLAGLLADHSRASQNIAYAGSQLVPLVLSLTVLWRWGRGTLGAYVAEAGLLVAIGGHGAEAALNTLRLLGRLSTEGYYTVAAGLLVAVIVGAGLWYLGFLLMAVDRLRLKLNRLAMSDPLTELPNRRHFLEVAQDGLNRARADQQPLAILLIDLDHFKGINDRLGHAAGDACLRHFSALCAASAGLRSLVARLGGDEFAMLLEDAQPSDAVQVADALVRAVAATPLHWRGHAISLTASVGIAVHGAETLTPEALIEAADAALYEAKRRGRNGFTLGPGAGGVATAGLGMRA</sequence>
<keyword evidence="3" id="KW-1133">Transmembrane helix</keyword>
<evidence type="ECO:0000313" key="6">
    <source>
        <dbReference type="Proteomes" id="UP001241747"/>
    </source>
</evidence>
<dbReference type="Gene3D" id="3.30.70.270">
    <property type="match status" value="1"/>
</dbReference>
<feature type="transmembrane region" description="Helical" evidence="3">
    <location>
        <begin position="144"/>
        <end position="162"/>
    </location>
</feature>
<comment type="caution">
    <text evidence="5">The sequence shown here is derived from an EMBL/GenBank/DDBJ whole genome shotgun (WGS) entry which is preliminary data.</text>
</comment>
<dbReference type="PANTHER" id="PTHR45138:SF9">
    <property type="entry name" value="DIGUANYLATE CYCLASE DGCM-RELATED"/>
    <property type="match status" value="1"/>
</dbReference>
<dbReference type="InterPro" id="IPR043128">
    <property type="entry name" value="Rev_trsase/Diguanyl_cyclase"/>
</dbReference>